<name>A0AAN5C929_9BILA</name>
<keyword evidence="3" id="KW-1185">Reference proteome</keyword>
<dbReference type="AlphaFoldDB" id="A0AAN5C929"/>
<comment type="caution">
    <text evidence="2">The sequence shown here is derived from an EMBL/GenBank/DDBJ whole genome shotgun (WGS) entry which is preliminary data.</text>
</comment>
<feature type="region of interest" description="Disordered" evidence="1">
    <location>
        <begin position="1"/>
        <end position="27"/>
    </location>
</feature>
<organism evidence="2 3">
    <name type="scientific">Pristionchus mayeri</name>
    <dbReference type="NCBI Taxonomy" id="1317129"/>
    <lineage>
        <taxon>Eukaryota</taxon>
        <taxon>Metazoa</taxon>
        <taxon>Ecdysozoa</taxon>
        <taxon>Nematoda</taxon>
        <taxon>Chromadorea</taxon>
        <taxon>Rhabditida</taxon>
        <taxon>Rhabditina</taxon>
        <taxon>Diplogasteromorpha</taxon>
        <taxon>Diplogasteroidea</taxon>
        <taxon>Neodiplogasteridae</taxon>
        <taxon>Pristionchus</taxon>
    </lineage>
</organism>
<accession>A0AAN5C929</accession>
<feature type="region of interest" description="Disordered" evidence="1">
    <location>
        <begin position="46"/>
        <end position="79"/>
    </location>
</feature>
<proteinExistence type="predicted"/>
<reference evidence="3" key="1">
    <citation type="submission" date="2022-10" db="EMBL/GenBank/DDBJ databases">
        <title>Genome assembly of Pristionchus species.</title>
        <authorList>
            <person name="Yoshida K."/>
            <person name="Sommer R.J."/>
        </authorList>
    </citation>
    <scope>NUCLEOTIDE SEQUENCE [LARGE SCALE GENOMIC DNA]</scope>
    <source>
        <strain evidence="3">RS5460</strain>
    </source>
</reference>
<feature type="non-terminal residue" evidence="2">
    <location>
        <position position="1"/>
    </location>
</feature>
<dbReference type="Proteomes" id="UP001328107">
    <property type="component" value="Unassembled WGS sequence"/>
</dbReference>
<evidence type="ECO:0000313" key="2">
    <source>
        <dbReference type="EMBL" id="GMR42303.1"/>
    </source>
</evidence>
<dbReference type="EMBL" id="BTRK01000003">
    <property type="protein sequence ID" value="GMR42303.1"/>
    <property type="molecule type" value="Genomic_DNA"/>
</dbReference>
<feature type="compositionally biased region" description="Polar residues" evidence="1">
    <location>
        <begin position="1"/>
        <end position="12"/>
    </location>
</feature>
<protein>
    <submittedName>
        <fullName evidence="2">Uncharacterized protein</fullName>
    </submittedName>
</protein>
<gene>
    <name evidence="2" type="ORF">PMAYCL1PPCAC_12498</name>
</gene>
<evidence type="ECO:0000256" key="1">
    <source>
        <dbReference type="SAM" id="MobiDB-lite"/>
    </source>
</evidence>
<sequence length="434" mass="49650">SPARTQTGISAQHTRHNRPSQRLLTANGPPALVKVASRKRVMVKHEDEFSPNSVKQKYEESRARRFSTPSHKTRDAPDSITNAYGKLISSNYSTERSFECNFDDEDDEYEEYYDQLPPRLNSPKIYSPIKHKKGPVSIVTMGKSVVTGRKDNISQEIDIQHLIEKYVNSETPMETEAWLINIGLSEKLNSVNREMERMRTEMTEMWEWIHRSQKVKDGLKDRLTMQTPWPGDSEGVSSCVAPTPFGASPAPIPPNEKDYLIPPIYGKTEVDCGEVYNEIQRKGKKRPGVVFLTHFIRNICSMAIEPPHKSLLTIRSKKRKDDLINLSPQFMKPIESFFLAACNVTSGLTYALGDMLRETLANELRELRRTPRKEKVTTDYMMRVLKEMGAHQIPLLPNETGEHGEVGGEEIVEEEREGHHHLEMEEDVEVEDVF</sequence>
<evidence type="ECO:0000313" key="3">
    <source>
        <dbReference type="Proteomes" id="UP001328107"/>
    </source>
</evidence>